<gene>
    <name evidence="2" type="ORF">PBT88_16340</name>
</gene>
<reference evidence="2 3" key="1">
    <citation type="submission" date="2022-12" db="EMBL/GenBank/DDBJ databases">
        <title>Sphingomonas abieness sp. nov., an endophytic bacterium isolated from Abies koreana.</title>
        <authorList>
            <person name="Jiang L."/>
            <person name="Lee J."/>
        </authorList>
    </citation>
    <scope>NUCLEOTIDE SEQUENCE [LARGE SCALE GENOMIC DNA]</scope>
    <source>
        <strain evidence="3">PAMB 00755</strain>
    </source>
</reference>
<feature type="region of interest" description="Disordered" evidence="1">
    <location>
        <begin position="1339"/>
        <end position="1358"/>
    </location>
</feature>
<feature type="region of interest" description="Disordered" evidence="1">
    <location>
        <begin position="958"/>
        <end position="980"/>
    </location>
</feature>
<name>A0ABY7NMK4_9SPHN</name>
<proteinExistence type="predicted"/>
<evidence type="ECO:0000313" key="2">
    <source>
        <dbReference type="EMBL" id="WBO21721.1"/>
    </source>
</evidence>
<protein>
    <recommendedName>
        <fullName evidence="4">NACHT domain-containing protein</fullName>
    </recommendedName>
</protein>
<dbReference type="Proteomes" id="UP001210865">
    <property type="component" value="Chromosome"/>
</dbReference>
<dbReference type="EMBL" id="CP115174">
    <property type="protein sequence ID" value="WBO21721.1"/>
    <property type="molecule type" value="Genomic_DNA"/>
</dbReference>
<evidence type="ECO:0000313" key="3">
    <source>
        <dbReference type="Proteomes" id="UP001210865"/>
    </source>
</evidence>
<sequence length="2122" mass="232467">MPPDTNLVAIAIEGFSREDEDAHSQTATEVADLVRYYGGSTVAEADRIEIVQFKYSIASADTAVRASDLRATIAKFAKGEAERIEGFGEEVARRAHYEFATNRPIHANLTVALAALASGGVVTGDAGSQATQLQETLAEAGVDACGFFQRFVALGRLGSLKEARRGLRREIANWSAPGDPQTRIRLRGLEHLVREKAGSAGQHDNMIERVTVLGELDIDHEDDLYPTADAFPEVGAIIDRPVLAELVGKATASTLPLILHAEGGFGKTVLMQALAERLSDTHAVVLFDGFGAGRWREPAHPRHLASRTIVHLANMLAARGLCDLLLPSSQEEALLRGFRLRLQDAVTAVRQTDPNAGVALVLDAIDHAAIAARDTGANSFAYLLLKSLSVVPIDGVRAIASCRTSRLELTRKDIETEDFPVPLFTPAETRALILAHDPSATSADIAALTTRSGRNPRCLAAFLAAGRPYDLQAPKVGDPGDILESILRERIADARREAVRRGATQAEVAALLAGLAMLPPPVPLEELAAAQGLTVGDVESFATDLAPLLERTRYGLMFRDEPTETLIRKMSDEDPIARGLVISRLSARQSLSDYAARALPQVLTSTGQVDELVALAFDPDLPAGSSEIGKQEIRLARITAALQAGAGAGRTDDLFKLSLEASLVASGHERADRFLYEHPDLVAISGDQEAQRRLFATRSGWPGGRHSALAVAYAFAGEFDEADRHATRAIDWHRHRATHREEDIDGRGLDLDRSGFSYVELLIGDDRRIFSWLAANGDAFAYDVVRQALELGDRHAAGGRDGPDMALARRKLSRCPVAIRGAFAAALMQSDGDRTRDRSLVRRLASAPSTGHYILPLEALLVAGLRAFDLGCRAEALAIAASLEARTNTVFAFEEYRANEMAPVHAVVAAGLEAALRRRQTALIDIAPSELFQLVPKSLRAKGPAVFERELIQRLEGRTRRAPAGRAKSTKTLSYSSNQRDRYEREKRLLKHRVRPALAYADRVRALIAAPPAERGAVIGEWLDVLEKDVATAGQYPFRDGAMFIARLAGLSLLLTGTVVEAFDATSALRLATLLGDARDMPIDPLIWSIERLSRNPDLHRAVMTLAGRTEGVILKLTETSARLNEYGRLARAVWRTSPEDAAVYFRRGLDLAEALGADDFERANSLLQLAPHFHGPPLSRKASHTLPRIFELQFSDADRYPWFEWSEALHGVLGLGMFATASRLDDRDTAALSFTLAPIIRSLTSSGKLSADIAAALICLAPNKKTKGARLDKLAAAILPGLAPRHHERLFEILLREIDCESALLADSRVVAGLRRLACQYLPADSAMRVRLEGLRAEPGADDAPPVRSRRPEDAEPPEVALHDLDAINAAILDADGKGYHWPRRVLEALVSRADRPRDRVALLKVVASVAGADLADKLVALEPVLSDWSGQSPAIAELSPAVGRDLISHHANELAGTGWEVVRSWRRITALFGLDRGEIAALVVKRLGPDAVDFSGEDWLSLSAEVAPAVSQEALGAGLEHVLNRVADTIPDEIGDGPWRDAYNGSSGEAESVAALLWMRLGHPHAAMRWRATHALYELARFDRFDVIDAVVARFDGDGGACSEPGLPLFVLNSKLWLLLGLGRIARDYPDQVAKHRAFLKGVALSADFPHPAIREAALNALRHTLQAVSKAERAREERAIHKANRSPFPPFKGKRFYFDSHDMPPEGERDPDDYSHFDYDFQKYQVAPVARLFREEPWKIRRRILEIVREHDPAIRSMSSCPRPHYEDDRSSTWSGGYPPEKERYGGYLALHALHIAAGEMLATRPVSRSEYRDDDWGGFLRSIGPSRSDHAWLAEWTDLTPLDIGRSIPMPDAERAAVYDVEDERLLSPLVGISNGQIGNRGLVVAGHWESSDGHTMQASSLLAPVRIAKAALLAGMLVEPFHRGLPTPDDFGDNRHDFPGHAASVQCWINTRDHSDRSLDRYDPFGSWSAQGRSSPGAWLREKHGLTQADDAGRRWLDGTRLAFVAEAWGGPEYRSDERSGGGDWLRADSAFLIDLLKKTDLVLAGFLQARMHRRDDRKKPDDRMVHRTFGYLIDKTGEITVIKQIPKAIREAVEQLGQYGKFDFSKRFKAILPHLE</sequence>
<organism evidence="2 3">
    <name type="scientific">Sphingomonas abietis</name>
    <dbReference type="NCBI Taxonomy" id="3012344"/>
    <lineage>
        <taxon>Bacteria</taxon>
        <taxon>Pseudomonadati</taxon>
        <taxon>Pseudomonadota</taxon>
        <taxon>Alphaproteobacteria</taxon>
        <taxon>Sphingomonadales</taxon>
        <taxon>Sphingomonadaceae</taxon>
        <taxon>Sphingomonas</taxon>
    </lineage>
</organism>
<evidence type="ECO:0000256" key="1">
    <source>
        <dbReference type="SAM" id="MobiDB-lite"/>
    </source>
</evidence>
<accession>A0ABY7NMK4</accession>
<dbReference type="RefSeq" id="WP_270076369.1">
    <property type="nucleotide sequence ID" value="NZ_CP115174.1"/>
</dbReference>
<evidence type="ECO:0008006" key="4">
    <source>
        <dbReference type="Google" id="ProtNLM"/>
    </source>
</evidence>
<keyword evidence="3" id="KW-1185">Reference proteome</keyword>